<accession>A0A0E9R7U2</accession>
<dbReference type="AlphaFoldDB" id="A0A0E9R7U2"/>
<reference evidence="1" key="1">
    <citation type="submission" date="2014-11" db="EMBL/GenBank/DDBJ databases">
        <authorList>
            <person name="Amaro Gonzalez C."/>
        </authorList>
    </citation>
    <scope>NUCLEOTIDE SEQUENCE</scope>
</reference>
<proteinExistence type="predicted"/>
<protein>
    <submittedName>
        <fullName evidence="1">Uncharacterized protein</fullName>
    </submittedName>
</protein>
<organism evidence="1">
    <name type="scientific">Anguilla anguilla</name>
    <name type="common">European freshwater eel</name>
    <name type="synonym">Muraena anguilla</name>
    <dbReference type="NCBI Taxonomy" id="7936"/>
    <lineage>
        <taxon>Eukaryota</taxon>
        <taxon>Metazoa</taxon>
        <taxon>Chordata</taxon>
        <taxon>Craniata</taxon>
        <taxon>Vertebrata</taxon>
        <taxon>Euteleostomi</taxon>
        <taxon>Actinopterygii</taxon>
        <taxon>Neopterygii</taxon>
        <taxon>Teleostei</taxon>
        <taxon>Anguilliformes</taxon>
        <taxon>Anguillidae</taxon>
        <taxon>Anguilla</taxon>
    </lineage>
</organism>
<evidence type="ECO:0000313" key="1">
    <source>
        <dbReference type="EMBL" id="JAH24545.1"/>
    </source>
</evidence>
<name>A0A0E9R7U2_ANGAN</name>
<sequence>MKTPGAGIAGNSVLFLKSCLFTDVYYE</sequence>
<reference evidence="1" key="2">
    <citation type="journal article" date="2015" name="Fish Shellfish Immunol.">
        <title>Early steps in the European eel (Anguilla anguilla)-Vibrio vulnificus interaction in the gills: Role of the RtxA13 toxin.</title>
        <authorList>
            <person name="Callol A."/>
            <person name="Pajuelo D."/>
            <person name="Ebbesson L."/>
            <person name="Teles M."/>
            <person name="MacKenzie S."/>
            <person name="Amaro C."/>
        </authorList>
    </citation>
    <scope>NUCLEOTIDE SEQUENCE</scope>
</reference>
<dbReference type="EMBL" id="GBXM01084032">
    <property type="protein sequence ID" value="JAH24545.1"/>
    <property type="molecule type" value="Transcribed_RNA"/>
</dbReference>